<dbReference type="GO" id="GO:0016020">
    <property type="term" value="C:membrane"/>
    <property type="evidence" value="ECO:0007669"/>
    <property type="project" value="UniProtKB-SubCell"/>
</dbReference>
<reference evidence="10 11" key="1">
    <citation type="submission" date="2015-01" db="EMBL/GenBank/DDBJ databases">
        <title>Evolution of Trichinella species and genotypes.</title>
        <authorList>
            <person name="Korhonen P.K."/>
            <person name="Edoardo P."/>
            <person name="Giuseppe L.R."/>
            <person name="Gasser R.B."/>
        </authorList>
    </citation>
    <scope>NUCLEOTIDE SEQUENCE [LARGE SCALE GENOMIC DNA]</scope>
    <source>
        <strain evidence="10">ISS141</strain>
    </source>
</reference>
<dbReference type="SUPFAM" id="SSF103506">
    <property type="entry name" value="Mitochondrial carrier"/>
    <property type="match status" value="1"/>
</dbReference>
<keyword evidence="3 8" id="KW-0813">Transport</keyword>
<name>A0A0V0Y6D2_TRIPS</name>
<dbReference type="InterPro" id="IPR002067">
    <property type="entry name" value="MCP"/>
</dbReference>
<dbReference type="PANTHER" id="PTHR24089">
    <property type="entry name" value="SOLUTE CARRIER FAMILY 25"/>
    <property type="match status" value="1"/>
</dbReference>
<evidence type="ECO:0000256" key="3">
    <source>
        <dbReference type="ARBA" id="ARBA00022448"/>
    </source>
</evidence>
<evidence type="ECO:0000256" key="1">
    <source>
        <dbReference type="ARBA" id="ARBA00004141"/>
    </source>
</evidence>
<dbReference type="Gene3D" id="1.50.40.10">
    <property type="entry name" value="Mitochondrial carrier domain"/>
    <property type="match status" value="1"/>
</dbReference>
<evidence type="ECO:0000256" key="6">
    <source>
        <dbReference type="ARBA" id="ARBA00023136"/>
    </source>
</evidence>
<evidence type="ECO:0000256" key="4">
    <source>
        <dbReference type="ARBA" id="ARBA00022692"/>
    </source>
</evidence>
<dbReference type="InterPro" id="IPR023395">
    <property type="entry name" value="MCP_dom_sf"/>
</dbReference>
<dbReference type="EMBL" id="JYDU01000055">
    <property type="protein sequence ID" value="KRX95552.1"/>
    <property type="molecule type" value="Genomic_DNA"/>
</dbReference>
<sequence length="360" mass="40225">MMSEYFDEIFAPCFFFCSHLFHLVFCSFQHLLIYHPDLTYLSCIADMRETANRYFGPATNFFLFGTAAGIGRTIAHPFSVLKIQTESGMPGGRMGIFKGAYWIYKQEGAGGFVKALPISVARIVPHVAIQCTIFNHFTKNMKPVEKPNSTRAVKLFTYGCIGNTIATLITHPLDVVKTRLLVQPSTLKRQFYRDTADVFTKMVKTEGLFSLYRGLLPSIIGGCIFSGTMFSAWDICDGLPWRVRGAEPFIIGESYLLGMIAVSAACFASQPFDVIRHKVMASSPRLPNYGYTDAKGLNILSLTWNAYKINGIPGFFHGVVPNLCKVVPQVTCYMLFISVMSNMFKPKLDLHQSSLSSLIR</sequence>
<feature type="transmembrane region" description="Helical" evidence="9">
    <location>
        <begin position="9"/>
        <end position="34"/>
    </location>
</feature>
<evidence type="ECO:0000256" key="5">
    <source>
        <dbReference type="ARBA" id="ARBA00022737"/>
    </source>
</evidence>
<dbReference type="Pfam" id="PF00153">
    <property type="entry name" value="Mito_carr"/>
    <property type="match status" value="3"/>
</dbReference>
<feature type="repeat" description="Solcar" evidence="7">
    <location>
        <begin position="150"/>
        <end position="239"/>
    </location>
</feature>
<dbReference type="Proteomes" id="UP000054815">
    <property type="component" value="Unassembled WGS sequence"/>
</dbReference>
<dbReference type="InterPro" id="IPR018108">
    <property type="entry name" value="MCP_transmembrane"/>
</dbReference>
<feature type="transmembrane region" description="Helical" evidence="9">
    <location>
        <begin position="54"/>
        <end position="75"/>
    </location>
</feature>
<comment type="caution">
    <text evidence="10">The sequence shown here is derived from an EMBL/GenBank/DDBJ whole genome shotgun (WGS) entry which is preliminary data.</text>
</comment>
<evidence type="ECO:0000256" key="9">
    <source>
        <dbReference type="SAM" id="Phobius"/>
    </source>
</evidence>
<evidence type="ECO:0000256" key="2">
    <source>
        <dbReference type="ARBA" id="ARBA00006375"/>
    </source>
</evidence>
<keyword evidence="6 7" id="KW-0472">Membrane</keyword>
<protein>
    <submittedName>
        <fullName evidence="10">Adenine nucleotide transporter BT1, chloroplastic/mitochondrial</fullName>
    </submittedName>
</protein>
<dbReference type="PRINTS" id="PR00926">
    <property type="entry name" value="MITOCARRIER"/>
</dbReference>
<comment type="subcellular location">
    <subcellularLocation>
        <location evidence="1">Membrane</location>
        <topology evidence="1">Multi-pass membrane protein</topology>
    </subcellularLocation>
</comment>
<dbReference type="GO" id="GO:0055085">
    <property type="term" value="P:transmembrane transport"/>
    <property type="evidence" value="ECO:0007669"/>
    <property type="project" value="InterPro"/>
</dbReference>
<feature type="transmembrane region" description="Helical" evidence="9">
    <location>
        <begin position="211"/>
        <end position="235"/>
    </location>
</feature>
<dbReference type="PROSITE" id="PS50920">
    <property type="entry name" value="SOLCAR"/>
    <property type="match status" value="3"/>
</dbReference>
<feature type="transmembrane region" description="Helical" evidence="9">
    <location>
        <begin position="255"/>
        <end position="275"/>
    </location>
</feature>
<evidence type="ECO:0000313" key="10">
    <source>
        <dbReference type="EMBL" id="KRX95552.1"/>
    </source>
</evidence>
<keyword evidence="5" id="KW-0677">Repeat</keyword>
<dbReference type="STRING" id="6337.A0A0V0Y6D2"/>
<organism evidence="10 11">
    <name type="scientific">Trichinella pseudospiralis</name>
    <name type="common">Parasitic roundworm</name>
    <dbReference type="NCBI Taxonomy" id="6337"/>
    <lineage>
        <taxon>Eukaryota</taxon>
        <taxon>Metazoa</taxon>
        <taxon>Ecdysozoa</taxon>
        <taxon>Nematoda</taxon>
        <taxon>Enoplea</taxon>
        <taxon>Dorylaimia</taxon>
        <taxon>Trichinellida</taxon>
        <taxon>Trichinellidae</taxon>
        <taxon>Trichinella</taxon>
    </lineage>
</organism>
<comment type="similarity">
    <text evidence="2 8">Belongs to the mitochondrial carrier (TC 2.A.29) family.</text>
</comment>
<dbReference type="AlphaFoldDB" id="A0A0V0Y6D2"/>
<keyword evidence="4 7" id="KW-0812">Transmembrane</keyword>
<evidence type="ECO:0000256" key="7">
    <source>
        <dbReference type="PROSITE-ProRule" id="PRU00282"/>
    </source>
</evidence>
<gene>
    <name evidence="10" type="primary">YPR011C</name>
    <name evidence="10" type="ORF">T4E_2391</name>
</gene>
<accession>A0A0V0Y6D2</accession>
<feature type="repeat" description="Solcar" evidence="7">
    <location>
        <begin position="253"/>
        <end position="343"/>
    </location>
</feature>
<feature type="repeat" description="Solcar" evidence="7">
    <location>
        <begin position="59"/>
        <end position="140"/>
    </location>
</feature>
<evidence type="ECO:0000256" key="8">
    <source>
        <dbReference type="RuleBase" id="RU000488"/>
    </source>
</evidence>
<evidence type="ECO:0000313" key="11">
    <source>
        <dbReference type="Proteomes" id="UP000054815"/>
    </source>
</evidence>
<proteinExistence type="inferred from homology"/>
<keyword evidence="9" id="KW-1133">Transmembrane helix</keyword>